<evidence type="ECO:0000313" key="3">
    <source>
        <dbReference type="Proteomes" id="UP000049828"/>
    </source>
</evidence>
<proteinExistence type="predicted"/>
<accession>A0A0M6WST9</accession>
<dbReference type="Proteomes" id="UP000095453">
    <property type="component" value="Unassembled WGS sequence"/>
</dbReference>
<reference evidence="3" key="1">
    <citation type="submission" date="2015-05" db="EMBL/GenBank/DDBJ databases">
        <authorList>
            <consortium name="Pathogen Informatics"/>
        </authorList>
    </citation>
    <scope>NUCLEOTIDE SEQUENCE [LARGE SCALE GENOMIC DNA]</scope>
    <source>
        <strain evidence="2 4">2789STDY5608887</strain>
        <strain evidence="3">L1-83</strain>
    </source>
</reference>
<keyword evidence="3" id="KW-1185">Reference proteome</keyword>
<organism evidence="1 3">
    <name type="scientific">Roseburia inulinivorans</name>
    <dbReference type="NCBI Taxonomy" id="360807"/>
    <lineage>
        <taxon>Bacteria</taxon>
        <taxon>Bacillati</taxon>
        <taxon>Bacillota</taxon>
        <taxon>Clostridia</taxon>
        <taxon>Lachnospirales</taxon>
        <taxon>Lachnospiraceae</taxon>
        <taxon>Roseburia</taxon>
    </lineage>
</organism>
<dbReference type="EMBL" id="CVRS01000078">
    <property type="protein sequence ID" value="CRL39622.1"/>
    <property type="molecule type" value="Genomic_DNA"/>
</dbReference>
<evidence type="ECO:0000313" key="1">
    <source>
        <dbReference type="EMBL" id="CRL39622.1"/>
    </source>
</evidence>
<reference evidence="1" key="2">
    <citation type="submission" date="2015-05" db="EMBL/GenBank/DDBJ databases">
        <authorList>
            <person name="Wang D.B."/>
            <person name="Wang M."/>
        </authorList>
    </citation>
    <scope>NUCLEOTIDE SEQUENCE [LARGE SCALE GENOMIC DNA]</scope>
    <source>
        <strain evidence="1">L1-83</strain>
    </source>
</reference>
<name>A0A0M6WST9_9FIRM</name>
<protein>
    <submittedName>
        <fullName evidence="1">Uncharacterized protein</fullName>
    </submittedName>
</protein>
<evidence type="ECO:0000313" key="4">
    <source>
        <dbReference type="Proteomes" id="UP000095453"/>
    </source>
</evidence>
<gene>
    <name evidence="2" type="ORF">ERS852444_02744</name>
    <name evidence="1" type="ORF">RIL183_25451</name>
</gene>
<sequence length="41" mass="4963">MAQFLNQVTDRCNLFLGYKKEDRSTDYELEKKEISHEKIKI</sequence>
<dbReference type="Proteomes" id="UP000049828">
    <property type="component" value="Unassembled WGS sequence"/>
</dbReference>
<dbReference type="AlphaFoldDB" id="A0A0M6WST9"/>
<evidence type="ECO:0000313" key="2">
    <source>
        <dbReference type="EMBL" id="CUN24404.1"/>
    </source>
</evidence>
<dbReference type="EMBL" id="CYXX01000025">
    <property type="protein sequence ID" value="CUN24404.1"/>
    <property type="molecule type" value="Genomic_DNA"/>
</dbReference>